<dbReference type="Proteomes" id="UP000240542">
    <property type="component" value="Unassembled WGS sequence"/>
</dbReference>
<evidence type="ECO:0000313" key="5">
    <source>
        <dbReference type="EMBL" id="PSL00946.1"/>
    </source>
</evidence>
<dbReference type="Gene3D" id="3.30.428.10">
    <property type="entry name" value="HIT-like"/>
    <property type="match status" value="1"/>
</dbReference>
<evidence type="ECO:0000256" key="1">
    <source>
        <dbReference type="PIRSR" id="PIRSR601310-1"/>
    </source>
</evidence>
<sequence>MAATDPDCLFCKIVAGDVPAEIVRRGERTLAFRDINPQAPTHVLVIPHEHFADAAAAAAAGTGLTDEMVREAHEVAVADGVAESGYRVVFNTGSGAGQTVFHVHAHVLGGRGLQWPPG</sequence>
<accession>A0A2P8DUQ2</accession>
<feature type="short sequence motif" description="Histidine triad motif" evidence="2 3">
    <location>
        <begin position="102"/>
        <end position="106"/>
    </location>
</feature>
<dbReference type="GO" id="GO:0003824">
    <property type="term" value="F:catalytic activity"/>
    <property type="evidence" value="ECO:0007669"/>
    <property type="project" value="InterPro"/>
</dbReference>
<dbReference type="EMBL" id="PYGA01000001">
    <property type="protein sequence ID" value="PSL00946.1"/>
    <property type="molecule type" value="Genomic_DNA"/>
</dbReference>
<dbReference type="InterPro" id="IPR036265">
    <property type="entry name" value="HIT-like_sf"/>
</dbReference>
<proteinExistence type="predicted"/>
<dbReference type="InterPro" id="IPR011146">
    <property type="entry name" value="HIT-like"/>
</dbReference>
<dbReference type="CDD" id="cd01276">
    <property type="entry name" value="PKCI_related"/>
    <property type="match status" value="1"/>
</dbReference>
<name>A0A2P8DUQ2_9ACTN</name>
<dbReference type="InterPro" id="IPR001310">
    <property type="entry name" value="Histidine_triad_HIT"/>
</dbReference>
<evidence type="ECO:0000313" key="6">
    <source>
        <dbReference type="Proteomes" id="UP000240542"/>
    </source>
</evidence>
<dbReference type="Pfam" id="PF01230">
    <property type="entry name" value="HIT"/>
    <property type="match status" value="1"/>
</dbReference>
<keyword evidence="6" id="KW-1185">Reference proteome</keyword>
<evidence type="ECO:0000256" key="3">
    <source>
        <dbReference type="PROSITE-ProRule" id="PRU00464"/>
    </source>
</evidence>
<gene>
    <name evidence="5" type="ORF">CLV63_101425</name>
</gene>
<feature type="active site" description="Tele-AMP-histidine intermediate" evidence="1">
    <location>
        <position position="104"/>
    </location>
</feature>
<dbReference type="PROSITE" id="PS51084">
    <property type="entry name" value="HIT_2"/>
    <property type="match status" value="1"/>
</dbReference>
<dbReference type="PANTHER" id="PTHR23089">
    <property type="entry name" value="HISTIDINE TRIAD HIT PROTEIN"/>
    <property type="match status" value="1"/>
</dbReference>
<evidence type="ECO:0000259" key="4">
    <source>
        <dbReference type="PROSITE" id="PS51084"/>
    </source>
</evidence>
<dbReference type="PRINTS" id="PR00332">
    <property type="entry name" value="HISTRIAD"/>
</dbReference>
<dbReference type="OrthoDB" id="9784774at2"/>
<organism evidence="5 6">
    <name type="scientific">Murinocardiopsis flavida</name>
    <dbReference type="NCBI Taxonomy" id="645275"/>
    <lineage>
        <taxon>Bacteria</taxon>
        <taxon>Bacillati</taxon>
        <taxon>Actinomycetota</taxon>
        <taxon>Actinomycetes</taxon>
        <taxon>Streptosporangiales</taxon>
        <taxon>Nocardiopsidaceae</taxon>
        <taxon>Murinocardiopsis</taxon>
    </lineage>
</organism>
<protein>
    <submittedName>
        <fullName evidence="5">Histidine triad (HIT) family protein</fullName>
    </submittedName>
</protein>
<feature type="domain" description="HIT" evidence="4">
    <location>
        <begin position="9"/>
        <end position="118"/>
    </location>
</feature>
<reference evidence="5 6" key="1">
    <citation type="submission" date="2018-03" db="EMBL/GenBank/DDBJ databases">
        <title>Genomic Encyclopedia of Archaeal and Bacterial Type Strains, Phase II (KMG-II): from individual species to whole genera.</title>
        <authorList>
            <person name="Goeker M."/>
        </authorList>
    </citation>
    <scope>NUCLEOTIDE SEQUENCE [LARGE SCALE GENOMIC DNA]</scope>
    <source>
        <strain evidence="5 6">DSM 45312</strain>
    </source>
</reference>
<dbReference type="AlphaFoldDB" id="A0A2P8DUQ2"/>
<evidence type="ECO:0000256" key="2">
    <source>
        <dbReference type="PIRSR" id="PIRSR601310-3"/>
    </source>
</evidence>
<dbReference type="RefSeq" id="WP_106581114.1">
    <property type="nucleotide sequence ID" value="NZ_PYGA01000001.1"/>
</dbReference>
<dbReference type="SUPFAM" id="SSF54197">
    <property type="entry name" value="HIT-like"/>
    <property type="match status" value="1"/>
</dbReference>
<comment type="caution">
    <text evidence="5">The sequence shown here is derived from an EMBL/GenBank/DDBJ whole genome shotgun (WGS) entry which is preliminary data.</text>
</comment>